<dbReference type="GO" id="GO:0009100">
    <property type="term" value="P:glycoprotein metabolic process"/>
    <property type="evidence" value="ECO:0007669"/>
    <property type="project" value="UniProtKB-ARBA"/>
</dbReference>
<keyword evidence="1" id="KW-0472">Membrane</keyword>
<accession>A0A1V0SAS8</accession>
<feature type="domain" description="LicD/FKTN/FKRP nucleotidyltransferase" evidence="2">
    <location>
        <begin position="65"/>
        <end position="155"/>
    </location>
</feature>
<keyword evidence="1" id="KW-0812">Transmembrane</keyword>
<evidence type="ECO:0000313" key="3">
    <source>
        <dbReference type="EMBL" id="ARF08809.1"/>
    </source>
</evidence>
<dbReference type="PANTHER" id="PTHR13627">
    <property type="entry name" value="FUKUTIN RELATED PROTEIN"/>
    <property type="match status" value="1"/>
</dbReference>
<gene>
    <name evidence="3" type="ORF">Catovirus_1_859</name>
</gene>
<organism evidence="3">
    <name type="scientific">Catovirus CTV1</name>
    <dbReference type="NCBI Taxonomy" id="1977631"/>
    <lineage>
        <taxon>Viruses</taxon>
        <taxon>Varidnaviria</taxon>
        <taxon>Bamfordvirae</taxon>
        <taxon>Nucleocytoviricota</taxon>
        <taxon>Megaviricetes</taxon>
        <taxon>Imitervirales</taxon>
        <taxon>Mimiviridae</taxon>
        <taxon>Klosneuvirinae</taxon>
        <taxon>Catovirus</taxon>
    </lineage>
</organism>
<feature type="transmembrane region" description="Helical" evidence="1">
    <location>
        <begin position="6"/>
        <end position="26"/>
    </location>
</feature>
<evidence type="ECO:0000259" key="2">
    <source>
        <dbReference type="Pfam" id="PF04991"/>
    </source>
</evidence>
<reference evidence="3" key="1">
    <citation type="journal article" date="2017" name="Science">
        <title>Giant viruses with an expanded complement of translation system components.</title>
        <authorList>
            <person name="Schulz F."/>
            <person name="Yutin N."/>
            <person name="Ivanova N.N."/>
            <person name="Ortega D.R."/>
            <person name="Lee T.K."/>
            <person name="Vierheilig J."/>
            <person name="Daims H."/>
            <person name="Horn M."/>
            <person name="Wagner M."/>
            <person name="Jensen G.J."/>
            <person name="Kyrpides N.C."/>
            <person name="Koonin E.V."/>
            <person name="Woyke T."/>
        </authorList>
    </citation>
    <scope>NUCLEOTIDE SEQUENCE</scope>
    <source>
        <strain evidence="3">CTV1</strain>
    </source>
</reference>
<dbReference type="PANTHER" id="PTHR13627:SF31">
    <property type="entry name" value="RIBITOL 5-PHOSPHATE TRANSFERASE FKRP"/>
    <property type="match status" value="1"/>
</dbReference>
<proteinExistence type="predicted"/>
<name>A0A1V0SAS8_9VIRU</name>
<protein>
    <submittedName>
        <fullName evidence="3">Phosphorylcholine metabolism protein LicD</fullName>
    </submittedName>
</protein>
<dbReference type="Pfam" id="PF04991">
    <property type="entry name" value="LicD"/>
    <property type="match status" value="1"/>
</dbReference>
<evidence type="ECO:0000256" key="1">
    <source>
        <dbReference type="SAM" id="Phobius"/>
    </source>
</evidence>
<keyword evidence="1" id="KW-1133">Transmembrane helix</keyword>
<dbReference type="EMBL" id="KY684083">
    <property type="protein sequence ID" value="ARF08809.1"/>
    <property type="molecule type" value="Genomic_DNA"/>
</dbReference>
<dbReference type="InterPro" id="IPR007074">
    <property type="entry name" value="LicD/FKTN/FKRP_NTP_transf"/>
</dbReference>
<sequence length="237" mass="28276">MFALYMNPICLIICIILVLLCILVLWTNNCTYVENMSEEQLNINTDPKVLDKIRLMLKNIHNLFQKNNLTYWIDGGTLLGAVRHGDVIPWDDDADICIMKNDEAKLIYLKKYLNEMGYDIIDFWGGYKIFPLDGFTIKNDINYNYKYPFLDIFLVNEDGDRIIYDNEQVREKWPNIYINNAELFPLKEYQFNDFYLVGPYDYQSYLDRLYGTNWKNEAYKSYDHATEQFIKTIKFNI</sequence>
<dbReference type="InterPro" id="IPR052613">
    <property type="entry name" value="LicD_transferase"/>
</dbReference>